<accession>A0A974XGM3</accession>
<feature type="domain" description="PFL" evidence="5">
    <location>
        <begin position="9"/>
        <end position="688"/>
    </location>
</feature>
<dbReference type="Pfam" id="PF01228">
    <property type="entry name" value="Gly_radical"/>
    <property type="match status" value="1"/>
</dbReference>
<sequence length="816" mass="91872">MTTPKPVTPRIQKMRQLVRDRIIQIDMERVRHVTESYKKNAKVPPIVKIPMATYDICSKMTCRVEDFEIIVGNIGTEFLGCGMWPEWDASWLWQELEDGSLWNMEEDGLYHRTDASGVHMTLHPADREEFMTYRDYWKDNTITSNMDHWAPDGSDEIIELGVTSYMTGMERAQIASGHLIPGFEKILQVGYGAIRKQAQDWMDDHKGNLMGEDLNRFLFYKSAVLVCDAATAMIKNYGKACLKKAEACTDQERKTELLQMSDSLEWISENPVRTFWEACQATILYQLLLYMEARHPALAFGRFDQYTWPYLEKDLEEGRLDPDQAQEIVDAFFLKSNCFYRASNPKVAAVTGIGVTYHHTTIGGVDPDTGEDSSNPVTFMVLDSMSRLMLHDPTISLRINKNTPDALWDKAIETTRLVGGLPLFQNDEVIIPSLMEELDFTLRDARDYGIIGCQEIVGSGNDYPCGNGLHGKAGLGSHGTILLCALNNGVNPMNGKSGGLETGYLYDMESFEEVKAAYKAQFDYLHKWSVTIQNYCEYQSMQHAPHAALSISIDGCMESGKDCTSGGAKYNSYGGTATGLATVADSLAAIKHLVFDEMICTARELYDAVMKDWEGFETLRQRALHDVPHYGNDDPYADDLMKWVCDIYYDNCKECYSTRSKYYKAGLYGASNHVIQGFGTWATPDGRKAGTPLADATSPAQGRDQNGPTAVFNSCCTIDHGKFMDGIALNLRIHPNALRSEESRISLREMTKTYFEKEGMEVQYNVVSADVMRAAQKEPEKYNDLVVRIAGYSAYFNELPTPMQNDVISRTENQII</sequence>
<dbReference type="PANTHER" id="PTHR43641:SF2">
    <property type="entry name" value="DEHYDRATASE YBIW-RELATED"/>
    <property type="match status" value="1"/>
</dbReference>
<dbReference type="PROSITE" id="PS51554">
    <property type="entry name" value="PFL"/>
    <property type="match status" value="1"/>
</dbReference>
<dbReference type="GO" id="GO:0005829">
    <property type="term" value="C:cytosol"/>
    <property type="evidence" value="ECO:0007669"/>
    <property type="project" value="TreeGrafter"/>
</dbReference>
<organism evidence="6 7">
    <name type="scientific">Alkalibacter rhizosphaerae</name>
    <dbReference type="NCBI Taxonomy" id="2815577"/>
    <lineage>
        <taxon>Bacteria</taxon>
        <taxon>Bacillati</taxon>
        <taxon>Bacillota</taxon>
        <taxon>Clostridia</taxon>
        <taxon>Eubacteriales</taxon>
        <taxon>Eubacteriaceae</taxon>
        <taxon>Alkalibacter</taxon>
    </lineage>
</organism>
<dbReference type="InterPro" id="IPR019777">
    <property type="entry name" value="Form_AcTrfase_GR_CS"/>
</dbReference>
<dbReference type="PANTHER" id="PTHR43641">
    <property type="entry name" value="FORMATE ACETYLTRANSFERASE 3-RELATED"/>
    <property type="match status" value="1"/>
</dbReference>
<name>A0A974XGM3_9FIRM</name>
<protein>
    <recommendedName>
        <fullName evidence="8">Formate C-acetyltransferase</fullName>
    </recommendedName>
</protein>
<gene>
    <name evidence="6" type="ORF">J0B03_04950</name>
</gene>
<evidence type="ECO:0000313" key="6">
    <source>
        <dbReference type="EMBL" id="QSX09416.1"/>
    </source>
</evidence>
<evidence type="ECO:0000259" key="4">
    <source>
        <dbReference type="PROSITE" id="PS51149"/>
    </source>
</evidence>
<reference evidence="6" key="1">
    <citation type="submission" date="2021-03" db="EMBL/GenBank/DDBJ databases">
        <title>Alkalibacter marinus sp. nov., isolated from tidal flat sediment.</title>
        <authorList>
            <person name="Namirimu T."/>
            <person name="Yang J.-A."/>
            <person name="Yang S.-H."/>
            <person name="Kim Y.-J."/>
            <person name="Kwon K.K."/>
        </authorList>
    </citation>
    <scope>NUCLEOTIDE SEQUENCE</scope>
    <source>
        <strain evidence="6">ES005</strain>
    </source>
</reference>
<dbReference type="Pfam" id="PF02901">
    <property type="entry name" value="PFL-like"/>
    <property type="match status" value="1"/>
</dbReference>
<evidence type="ECO:0000259" key="5">
    <source>
        <dbReference type="PROSITE" id="PS51554"/>
    </source>
</evidence>
<dbReference type="EMBL" id="CP071444">
    <property type="protein sequence ID" value="QSX09416.1"/>
    <property type="molecule type" value="Genomic_DNA"/>
</dbReference>
<keyword evidence="7" id="KW-1185">Reference proteome</keyword>
<evidence type="ECO:0000256" key="3">
    <source>
        <dbReference type="PROSITE-ProRule" id="PRU00493"/>
    </source>
</evidence>
<proteinExistence type="predicted"/>
<evidence type="ECO:0000256" key="1">
    <source>
        <dbReference type="ARBA" id="ARBA00022818"/>
    </source>
</evidence>
<evidence type="ECO:0000313" key="7">
    <source>
        <dbReference type="Proteomes" id="UP000663499"/>
    </source>
</evidence>
<evidence type="ECO:0008006" key="8">
    <source>
        <dbReference type="Google" id="ProtNLM"/>
    </source>
</evidence>
<keyword evidence="2" id="KW-0456">Lyase</keyword>
<feature type="modified residue" description="Glycine radical" evidence="3">
    <location>
        <position position="791"/>
    </location>
</feature>
<dbReference type="AlphaFoldDB" id="A0A974XGM3"/>
<feature type="domain" description="Glycine radical" evidence="4">
    <location>
        <begin position="695"/>
        <end position="816"/>
    </location>
</feature>
<dbReference type="RefSeq" id="WP_207300751.1">
    <property type="nucleotide sequence ID" value="NZ_CP071444.1"/>
</dbReference>
<dbReference type="PROSITE" id="PS51149">
    <property type="entry name" value="GLY_RADICAL_2"/>
    <property type="match status" value="1"/>
</dbReference>
<dbReference type="Gene3D" id="3.20.70.20">
    <property type="match status" value="1"/>
</dbReference>
<dbReference type="InterPro" id="IPR051215">
    <property type="entry name" value="GRE"/>
</dbReference>
<dbReference type="InterPro" id="IPR001150">
    <property type="entry name" value="Gly_radical"/>
</dbReference>
<dbReference type="KEGG" id="alka:J0B03_04950"/>
<dbReference type="GO" id="GO:0016829">
    <property type="term" value="F:lyase activity"/>
    <property type="evidence" value="ECO:0007669"/>
    <property type="project" value="UniProtKB-KW"/>
</dbReference>
<evidence type="ECO:0000256" key="2">
    <source>
        <dbReference type="ARBA" id="ARBA00023239"/>
    </source>
</evidence>
<dbReference type="InterPro" id="IPR004184">
    <property type="entry name" value="PFL_dom"/>
</dbReference>
<keyword evidence="1 3" id="KW-0556">Organic radical</keyword>
<dbReference type="SUPFAM" id="SSF51998">
    <property type="entry name" value="PFL-like glycyl radical enzymes"/>
    <property type="match status" value="1"/>
</dbReference>
<dbReference type="PROSITE" id="PS00850">
    <property type="entry name" value="GLY_RADICAL_1"/>
    <property type="match status" value="1"/>
</dbReference>
<dbReference type="Proteomes" id="UP000663499">
    <property type="component" value="Chromosome"/>
</dbReference>